<keyword evidence="1 4" id="KW-0732">Signal</keyword>
<dbReference type="STRING" id="1123010.SAMN02745724_00456"/>
<comment type="subunit">
    <text evidence="4">Part of the Bam complex.</text>
</comment>
<dbReference type="Proteomes" id="UP000198862">
    <property type="component" value="Unassembled WGS sequence"/>
</dbReference>
<dbReference type="HAMAP" id="MF_00925">
    <property type="entry name" value="OM_assembly_BamE"/>
    <property type="match status" value="1"/>
</dbReference>
<dbReference type="RefSeq" id="WP_091979476.1">
    <property type="nucleotide sequence ID" value="NZ_FOLO01000002.1"/>
</dbReference>
<name>A0A1I1F177_9GAMM</name>
<dbReference type="InterPro" id="IPR037873">
    <property type="entry name" value="BamE-like"/>
</dbReference>
<evidence type="ECO:0000256" key="4">
    <source>
        <dbReference type="HAMAP-Rule" id="MF_00925"/>
    </source>
</evidence>
<evidence type="ECO:0000256" key="3">
    <source>
        <dbReference type="ARBA" id="ARBA00023237"/>
    </source>
</evidence>
<evidence type="ECO:0000259" key="5">
    <source>
        <dbReference type="Pfam" id="PF04355"/>
    </source>
</evidence>
<comment type="function">
    <text evidence="4">Part of the outer membrane protein assembly complex, which is involved in assembly and insertion of beta-barrel proteins into the outer membrane.</text>
</comment>
<dbReference type="GO" id="GO:0043165">
    <property type="term" value="P:Gram-negative-bacterium-type cell outer membrane assembly"/>
    <property type="evidence" value="ECO:0007669"/>
    <property type="project" value="UniProtKB-UniRule"/>
</dbReference>
<dbReference type="InterPro" id="IPR007450">
    <property type="entry name" value="BamE_dom"/>
</dbReference>
<evidence type="ECO:0000256" key="1">
    <source>
        <dbReference type="ARBA" id="ARBA00022729"/>
    </source>
</evidence>
<evidence type="ECO:0000313" key="6">
    <source>
        <dbReference type="EMBL" id="SFB90940.1"/>
    </source>
</evidence>
<comment type="similarity">
    <text evidence="4">Belongs to the BamE family.</text>
</comment>
<keyword evidence="4" id="KW-0449">Lipoprotein</keyword>
<dbReference type="GO" id="GO:0051205">
    <property type="term" value="P:protein insertion into membrane"/>
    <property type="evidence" value="ECO:0007669"/>
    <property type="project" value="UniProtKB-UniRule"/>
</dbReference>
<dbReference type="GO" id="GO:0030674">
    <property type="term" value="F:protein-macromolecule adaptor activity"/>
    <property type="evidence" value="ECO:0007669"/>
    <property type="project" value="TreeGrafter"/>
</dbReference>
<dbReference type="PANTHER" id="PTHR37482:SF1">
    <property type="entry name" value="OUTER MEMBRANE PROTEIN ASSEMBLY FACTOR BAME"/>
    <property type="match status" value="1"/>
</dbReference>
<evidence type="ECO:0000313" key="7">
    <source>
        <dbReference type="Proteomes" id="UP000198862"/>
    </source>
</evidence>
<dbReference type="GO" id="GO:1990063">
    <property type="term" value="C:Bam protein complex"/>
    <property type="evidence" value="ECO:0007669"/>
    <property type="project" value="TreeGrafter"/>
</dbReference>
<dbReference type="OrthoDB" id="9808250at2"/>
<proteinExistence type="inferred from homology"/>
<dbReference type="PROSITE" id="PS51257">
    <property type="entry name" value="PROKAR_LIPOPROTEIN"/>
    <property type="match status" value="1"/>
</dbReference>
<sequence>MQWFKIILASLLITLASGCSSWVYRMNIPQGNFLEQKDIDKLRIEMTREQVIYVLGQPIATDAFDDSSWHYVYLFNYNRNTEQKKSVVIHFKDDLLSSVSGDFETPEEFNTPLEK</sequence>
<organism evidence="6 7">
    <name type="scientific">Pseudoalteromonas denitrificans DSM 6059</name>
    <dbReference type="NCBI Taxonomy" id="1123010"/>
    <lineage>
        <taxon>Bacteria</taxon>
        <taxon>Pseudomonadati</taxon>
        <taxon>Pseudomonadota</taxon>
        <taxon>Gammaproteobacteria</taxon>
        <taxon>Alteromonadales</taxon>
        <taxon>Pseudoalteromonadaceae</taxon>
        <taxon>Pseudoalteromonas</taxon>
    </lineage>
</organism>
<keyword evidence="4" id="KW-0564">Palmitate</keyword>
<comment type="subcellular location">
    <subcellularLocation>
        <location evidence="4">Cell outer membrane</location>
        <topology evidence="4">Lipid-anchor</topology>
    </subcellularLocation>
</comment>
<accession>A0A1I1F177</accession>
<dbReference type="Pfam" id="PF04355">
    <property type="entry name" value="BamE"/>
    <property type="match status" value="1"/>
</dbReference>
<dbReference type="InterPro" id="IPR026592">
    <property type="entry name" value="BamE"/>
</dbReference>
<reference evidence="6 7" key="1">
    <citation type="submission" date="2016-10" db="EMBL/GenBank/DDBJ databases">
        <authorList>
            <person name="de Groot N.N."/>
        </authorList>
    </citation>
    <scope>NUCLEOTIDE SEQUENCE [LARGE SCALE GENOMIC DNA]</scope>
    <source>
        <strain evidence="6 7">DSM 6059</strain>
    </source>
</reference>
<evidence type="ECO:0000256" key="2">
    <source>
        <dbReference type="ARBA" id="ARBA00023136"/>
    </source>
</evidence>
<keyword evidence="7" id="KW-1185">Reference proteome</keyword>
<keyword evidence="2 4" id="KW-0472">Membrane</keyword>
<dbReference type="PANTHER" id="PTHR37482">
    <property type="entry name" value="OUTER MEMBRANE PROTEIN ASSEMBLY FACTOR BAME"/>
    <property type="match status" value="1"/>
</dbReference>
<dbReference type="Gene3D" id="3.30.1450.10">
    <property type="match status" value="1"/>
</dbReference>
<dbReference type="EMBL" id="FOLO01000002">
    <property type="protein sequence ID" value="SFB90940.1"/>
    <property type="molecule type" value="Genomic_DNA"/>
</dbReference>
<gene>
    <name evidence="4" type="primary">bamE</name>
    <name evidence="6" type="ORF">SAMN02745724_00456</name>
</gene>
<keyword evidence="3 4" id="KW-0998">Cell outer membrane</keyword>
<dbReference type="AlphaFoldDB" id="A0A1I1F177"/>
<feature type="domain" description="Outer membrane protein assembly factor BamE" evidence="5">
    <location>
        <begin position="31"/>
        <end position="98"/>
    </location>
</feature>
<protein>
    <recommendedName>
        <fullName evidence="4">Outer membrane protein assembly factor BamE</fullName>
    </recommendedName>
</protein>